<comment type="caution">
    <text evidence="2">The sequence shown here is derived from an EMBL/GenBank/DDBJ whole genome shotgun (WGS) entry which is preliminary data.</text>
</comment>
<dbReference type="Proteomes" id="UP000324222">
    <property type="component" value="Unassembled WGS sequence"/>
</dbReference>
<dbReference type="AlphaFoldDB" id="A0A5B7GE52"/>
<proteinExistence type="predicted"/>
<accession>A0A5B7GE52</accession>
<protein>
    <submittedName>
        <fullName evidence="2">Uncharacterized protein</fullName>
    </submittedName>
</protein>
<evidence type="ECO:0000313" key="2">
    <source>
        <dbReference type="EMBL" id="MPC55866.1"/>
    </source>
</evidence>
<evidence type="ECO:0000313" key="3">
    <source>
        <dbReference type="Proteomes" id="UP000324222"/>
    </source>
</evidence>
<dbReference type="EMBL" id="VSRR010013505">
    <property type="protein sequence ID" value="MPC55866.1"/>
    <property type="molecule type" value="Genomic_DNA"/>
</dbReference>
<sequence>MRWSVRGLNTTTGLTVTAADCQNVTHSLYLGRLKAQSGSSKTPLTEDGLTHNDDNVRNNRKCPENTEN</sequence>
<feature type="compositionally biased region" description="Basic and acidic residues" evidence="1">
    <location>
        <begin position="48"/>
        <end position="68"/>
    </location>
</feature>
<feature type="region of interest" description="Disordered" evidence="1">
    <location>
        <begin position="34"/>
        <end position="68"/>
    </location>
</feature>
<gene>
    <name evidence="2" type="ORF">E2C01_049811</name>
</gene>
<keyword evidence="3" id="KW-1185">Reference proteome</keyword>
<name>A0A5B7GE52_PORTR</name>
<reference evidence="2 3" key="1">
    <citation type="submission" date="2019-05" db="EMBL/GenBank/DDBJ databases">
        <title>Another draft genome of Portunus trituberculatus and its Hox gene families provides insights of decapod evolution.</title>
        <authorList>
            <person name="Jeong J.-H."/>
            <person name="Song I."/>
            <person name="Kim S."/>
            <person name="Choi T."/>
            <person name="Kim D."/>
            <person name="Ryu S."/>
            <person name="Kim W."/>
        </authorList>
    </citation>
    <scope>NUCLEOTIDE SEQUENCE [LARGE SCALE GENOMIC DNA]</scope>
    <source>
        <tissue evidence="2">Muscle</tissue>
    </source>
</reference>
<organism evidence="2 3">
    <name type="scientific">Portunus trituberculatus</name>
    <name type="common">Swimming crab</name>
    <name type="synonym">Neptunus trituberculatus</name>
    <dbReference type="NCBI Taxonomy" id="210409"/>
    <lineage>
        <taxon>Eukaryota</taxon>
        <taxon>Metazoa</taxon>
        <taxon>Ecdysozoa</taxon>
        <taxon>Arthropoda</taxon>
        <taxon>Crustacea</taxon>
        <taxon>Multicrustacea</taxon>
        <taxon>Malacostraca</taxon>
        <taxon>Eumalacostraca</taxon>
        <taxon>Eucarida</taxon>
        <taxon>Decapoda</taxon>
        <taxon>Pleocyemata</taxon>
        <taxon>Brachyura</taxon>
        <taxon>Eubrachyura</taxon>
        <taxon>Portunoidea</taxon>
        <taxon>Portunidae</taxon>
        <taxon>Portuninae</taxon>
        <taxon>Portunus</taxon>
    </lineage>
</organism>
<evidence type="ECO:0000256" key="1">
    <source>
        <dbReference type="SAM" id="MobiDB-lite"/>
    </source>
</evidence>